<dbReference type="EMBL" id="LUUI01000131">
    <property type="protein sequence ID" value="OAI12147.1"/>
    <property type="molecule type" value="Genomic_DNA"/>
</dbReference>
<gene>
    <name evidence="1" type="ORF">A1359_13970</name>
</gene>
<comment type="caution">
    <text evidence="1">The sequence shown here is derived from an EMBL/GenBank/DDBJ whole genome shotgun (WGS) entry which is preliminary data.</text>
</comment>
<keyword evidence="2" id="KW-1185">Reference proteome</keyword>
<accession>A0A177N2D3</accession>
<evidence type="ECO:0000313" key="2">
    <source>
        <dbReference type="Proteomes" id="UP000078476"/>
    </source>
</evidence>
<evidence type="ECO:0000313" key="1">
    <source>
        <dbReference type="EMBL" id="OAI12147.1"/>
    </source>
</evidence>
<dbReference type="Proteomes" id="UP000078476">
    <property type="component" value="Unassembled WGS sequence"/>
</dbReference>
<dbReference type="AlphaFoldDB" id="A0A177N2D3"/>
<dbReference type="RefSeq" id="WP_066985472.1">
    <property type="nucleotide sequence ID" value="NZ_LUUI01000131.1"/>
</dbReference>
<protein>
    <submittedName>
        <fullName evidence="1">Uncharacterized protein</fullName>
    </submittedName>
</protein>
<sequence length="97" mass="11779">MKAEDQEFVESMVIQLDESIRRLVDEERRLKLKLGEDRVAELSEYWHKQMPESEEETFKRSMDHADRKLTWIWLRLERLHQTRANAGHVLMKQKSID</sequence>
<dbReference type="STRING" id="980561.A1359_13970"/>
<name>A0A177N2D3_9GAMM</name>
<organism evidence="1 2">
    <name type="scientific">Methylomonas lenta</name>
    <dbReference type="NCBI Taxonomy" id="980561"/>
    <lineage>
        <taxon>Bacteria</taxon>
        <taxon>Pseudomonadati</taxon>
        <taxon>Pseudomonadota</taxon>
        <taxon>Gammaproteobacteria</taxon>
        <taxon>Methylococcales</taxon>
        <taxon>Methylococcaceae</taxon>
        <taxon>Methylomonas</taxon>
    </lineage>
</organism>
<proteinExistence type="predicted"/>
<dbReference type="OrthoDB" id="5572147at2"/>
<reference evidence="1 2" key="1">
    <citation type="submission" date="2016-03" db="EMBL/GenBank/DDBJ databases">
        <authorList>
            <person name="Ploux O."/>
        </authorList>
    </citation>
    <scope>NUCLEOTIDE SEQUENCE [LARGE SCALE GENOMIC DNA]</scope>
    <source>
        <strain evidence="1 2">R-45370</strain>
    </source>
</reference>